<reference evidence="3" key="1">
    <citation type="journal article" date="2014" name="Nat. Genet.">
        <title>The genome of the stress-tolerant wild tomato species Solanum pennellii.</title>
        <authorList>
            <person name="Bolger A."/>
            <person name="Scossa F."/>
            <person name="Bolger M.E."/>
            <person name="Lanz C."/>
            <person name="Maumus F."/>
            <person name="Tohge T."/>
            <person name="Quesneville H."/>
            <person name="Alseekh S."/>
            <person name="Sorensen I."/>
            <person name="Lichtenstein G."/>
            <person name="Fich E.A."/>
            <person name="Conte M."/>
            <person name="Keller H."/>
            <person name="Schneeberger K."/>
            <person name="Schwacke R."/>
            <person name="Ofner I."/>
            <person name="Vrebalov J."/>
            <person name="Xu Y."/>
            <person name="Osorio S."/>
            <person name="Aflitos S.A."/>
            <person name="Schijlen E."/>
            <person name="Jimenez-Gomez J.M."/>
            <person name="Ryngajllo M."/>
            <person name="Kimura S."/>
            <person name="Kumar R."/>
            <person name="Koenig D."/>
            <person name="Headland L.R."/>
            <person name="Maloof J.N."/>
            <person name="Sinha N."/>
            <person name="van Ham R.C."/>
            <person name="Lankhorst R.K."/>
            <person name="Mao L."/>
            <person name="Vogel A."/>
            <person name="Arsova B."/>
            <person name="Panstruga R."/>
            <person name="Fei Z."/>
            <person name="Rose J.K."/>
            <person name="Zamir D."/>
            <person name="Carrari F."/>
            <person name="Giovannoni J.J."/>
            <person name="Weigel D."/>
            <person name="Usadel B."/>
            <person name="Fernie A.R."/>
        </authorList>
    </citation>
    <scope>NUCLEOTIDE SEQUENCE [LARGE SCALE GENOMIC DNA]</scope>
    <source>
        <strain evidence="3">cv. LA0716</strain>
    </source>
</reference>
<reference evidence="4" key="2">
    <citation type="submission" date="2025-08" db="UniProtKB">
        <authorList>
            <consortium name="RefSeq"/>
        </authorList>
    </citation>
    <scope>IDENTIFICATION</scope>
</reference>
<dbReference type="SUPFAM" id="SSF52047">
    <property type="entry name" value="RNI-like"/>
    <property type="match status" value="1"/>
</dbReference>
<evidence type="ECO:0000259" key="2">
    <source>
        <dbReference type="Pfam" id="PF23622"/>
    </source>
</evidence>
<dbReference type="Proteomes" id="UP000694930">
    <property type="component" value="Chromosome 9"/>
</dbReference>
<dbReference type="InterPro" id="IPR032675">
    <property type="entry name" value="LRR_dom_sf"/>
</dbReference>
<evidence type="ECO:0000259" key="1">
    <source>
        <dbReference type="Pfam" id="PF00646"/>
    </source>
</evidence>
<dbReference type="PANTHER" id="PTHR34145">
    <property type="entry name" value="OS02G0105600 PROTEIN"/>
    <property type="match status" value="1"/>
</dbReference>
<dbReference type="Gene3D" id="3.80.10.10">
    <property type="entry name" value="Ribonuclease Inhibitor"/>
    <property type="match status" value="1"/>
</dbReference>
<feature type="domain" description="F-box" evidence="1">
    <location>
        <begin position="11"/>
        <end position="44"/>
    </location>
</feature>
<dbReference type="InterPro" id="IPR053772">
    <property type="entry name" value="At1g61320/At1g61330-like"/>
</dbReference>
<dbReference type="PANTHER" id="PTHR34145:SF68">
    <property type="entry name" value="FBD DOMAIN-CONTAINING PROTEIN"/>
    <property type="match status" value="1"/>
</dbReference>
<dbReference type="Pfam" id="PF00646">
    <property type="entry name" value="F-box"/>
    <property type="match status" value="1"/>
</dbReference>
<proteinExistence type="predicted"/>
<keyword evidence="3" id="KW-1185">Reference proteome</keyword>
<evidence type="ECO:0000313" key="3">
    <source>
        <dbReference type="Proteomes" id="UP000694930"/>
    </source>
</evidence>
<organism evidence="3 4">
    <name type="scientific">Solanum pennellii</name>
    <name type="common">Tomato</name>
    <name type="synonym">Lycopersicon pennellii</name>
    <dbReference type="NCBI Taxonomy" id="28526"/>
    <lineage>
        <taxon>Eukaryota</taxon>
        <taxon>Viridiplantae</taxon>
        <taxon>Streptophyta</taxon>
        <taxon>Embryophyta</taxon>
        <taxon>Tracheophyta</taxon>
        <taxon>Spermatophyta</taxon>
        <taxon>Magnoliopsida</taxon>
        <taxon>eudicotyledons</taxon>
        <taxon>Gunneridae</taxon>
        <taxon>Pentapetalae</taxon>
        <taxon>asterids</taxon>
        <taxon>lamiids</taxon>
        <taxon>Solanales</taxon>
        <taxon>Solanaceae</taxon>
        <taxon>Solanoideae</taxon>
        <taxon>Solaneae</taxon>
        <taxon>Solanum</taxon>
        <taxon>Solanum subgen. Lycopersicon</taxon>
    </lineage>
</organism>
<dbReference type="InterPro" id="IPR036047">
    <property type="entry name" value="F-box-like_dom_sf"/>
</dbReference>
<dbReference type="InterPro" id="IPR001810">
    <property type="entry name" value="F-box_dom"/>
</dbReference>
<evidence type="ECO:0000313" key="4">
    <source>
        <dbReference type="RefSeq" id="XP_015086820.2"/>
    </source>
</evidence>
<dbReference type="RefSeq" id="XP_015086820.2">
    <property type="nucleotide sequence ID" value="XM_015231334.2"/>
</dbReference>
<feature type="domain" description="At1g61320/AtMIF1 LRR" evidence="2">
    <location>
        <begin position="74"/>
        <end position="299"/>
    </location>
</feature>
<accession>A0ABM1HKN1</accession>
<dbReference type="InterPro" id="IPR055357">
    <property type="entry name" value="LRR_At1g61320_AtMIF1"/>
</dbReference>
<dbReference type="Pfam" id="PF23622">
    <property type="entry name" value="LRR_At1g61320_AtMIF1"/>
    <property type="match status" value="1"/>
</dbReference>
<protein>
    <submittedName>
        <fullName evidence="4">F-box/FBD/LRR-repeat protein At5g56810</fullName>
    </submittedName>
</protein>
<name>A0ABM1HKN1_SOLPN</name>
<gene>
    <name evidence="4" type="primary">LOC107029892</name>
</gene>
<dbReference type="SUPFAM" id="SSF81383">
    <property type="entry name" value="F-box domain"/>
    <property type="match status" value="1"/>
</dbReference>
<dbReference type="GeneID" id="107029892"/>
<sequence>MSISDKFCEFIIHKIFSYLSYEDAANSSLISKIWQQAWLTQPNLKFKVEYGKGNNNRKIVEKIMERYKDEKYPIDKFELDITSSPYHHALAFPRIDNWLDTALQNGVKDVVCEVNVPSYPFPISAFLISKSLRELVLTGCDIMSLLLSTSPMNCHSLRKLSLCDVRLDHHVLQTLLNCCPLISDLEIKNCSLLTKIELRNLQNIKSFHISPTDETLSVKIQAPSLEHLSIFEQIVAFDIIECQNLKSLELSLLSISQESLENLIYTSQNLESLILYYVSGELNERFNIRSSPSLKVLRIEGCNDIGEIDASNLVSFEYDGDGIPDLKIVNESLQLKKSQACLSCYSNSTDVEWFCKMKKFLSNLTSWSQVSLHIGECNDINLIDLESHPRVAIPKVLVLDIYMRYIDVSTCTNFVDALLWSCHPKILNLVSSIETIICFLDRLTYLKNSSHSTFDGSVFWHSYRLKEVKAFKYIAENEHVEVDREDLAMMTRTEMSKSFFLLDW</sequence>